<evidence type="ECO:0000256" key="4">
    <source>
        <dbReference type="ARBA" id="ARBA00022832"/>
    </source>
</evidence>
<evidence type="ECO:0000256" key="15">
    <source>
        <dbReference type="ARBA" id="ARBA00058690"/>
    </source>
</evidence>
<keyword evidence="17" id="KW-1185">Reference proteome</keyword>
<dbReference type="InterPro" id="IPR051034">
    <property type="entry name" value="Mito_Enoyl-ACP_Reductase"/>
</dbReference>
<evidence type="ECO:0000313" key="17">
    <source>
        <dbReference type="Proteomes" id="UP000002753"/>
    </source>
</evidence>
<dbReference type="PANTHER" id="PTHR43981:SF2">
    <property type="entry name" value="ENOYL-[ACYL-CARRIER-PROTEIN] REDUCTASE, MITOCHONDRIAL"/>
    <property type="match status" value="1"/>
</dbReference>
<dbReference type="Proteomes" id="UP000002753">
    <property type="component" value="Unassembled WGS sequence"/>
</dbReference>
<dbReference type="Gene3D" id="3.40.50.720">
    <property type="entry name" value="NAD(P)-binding Rossmann-like Domain"/>
    <property type="match status" value="1"/>
</dbReference>
<keyword evidence="3" id="KW-0444">Lipid biosynthesis</keyword>
<dbReference type="EMBL" id="AACI03001012">
    <property type="protein sequence ID" value="EJT43072.1"/>
    <property type="molecule type" value="Genomic_DNA"/>
</dbReference>
<evidence type="ECO:0000256" key="2">
    <source>
        <dbReference type="ARBA" id="ARBA00010371"/>
    </source>
</evidence>
<dbReference type="PANTHER" id="PTHR43981">
    <property type="entry name" value="ENOYL-[ACYL-CARRIER-PROTEIN] REDUCTASE, MITOCHONDRIAL"/>
    <property type="match status" value="1"/>
</dbReference>
<dbReference type="GO" id="GO:0005759">
    <property type="term" value="C:mitochondrial matrix"/>
    <property type="evidence" value="ECO:0007669"/>
    <property type="project" value="UniProtKB-SubCell"/>
</dbReference>
<keyword evidence="5" id="KW-0521">NADP</keyword>
<reference evidence="16 17" key="1">
    <citation type="journal article" date="2003" name="Science">
        <title>Finding functional features in Saccharomyces genomes by phylogenetic footprinting.</title>
        <authorList>
            <person name="Cliften P.F."/>
            <person name="Sudarsanam P."/>
            <person name="Desikan A."/>
            <person name="Fulton L."/>
            <person name="Fulton B."/>
            <person name="Majors J."/>
            <person name="Waterston R."/>
            <person name="Cohen B.A."/>
            <person name="Johnston M."/>
        </authorList>
    </citation>
    <scope>NUCLEOTIDE SEQUENCE [LARGE SCALE GENOMIC DNA]</scope>
    <source>
        <strain evidence="17">ATCC MYA-4449 / AS 2.2408 / CBS 8840 / NBRC 1802 / NCYC 2889</strain>
    </source>
</reference>
<organism evidence="16 17">
    <name type="scientific">Saccharomyces kudriavzevii (strain ATCC MYA-4449 / AS 2.2408 / CBS 8840 / NBRC 1802 / NCYC 2889)</name>
    <name type="common">Yeast</name>
    <dbReference type="NCBI Taxonomy" id="226230"/>
    <lineage>
        <taxon>Eukaryota</taxon>
        <taxon>Fungi</taxon>
        <taxon>Dikarya</taxon>
        <taxon>Ascomycota</taxon>
        <taxon>Saccharomycotina</taxon>
        <taxon>Saccharomycetes</taxon>
        <taxon>Saccharomycetales</taxon>
        <taxon>Saccharomycetaceae</taxon>
        <taxon>Saccharomyces</taxon>
    </lineage>
</organism>
<accession>J6EIB2</accession>
<comment type="caution">
    <text evidence="16">The sequence shown here is derived from an EMBL/GenBank/DDBJ whole genome shotgun (WGS) entry which is preliminary data.</text>
</comment>
<name>J6EIB2_SACK1</name>
<evidence type="ECO:0000256" key="5">
    <source>
        <dbReference type="ARBA" id="ARBA00022857"/>
    </source>
</evidence>
<evidence type="ECO:0000256" key="13">
    <source>
        <dbReference type="ARBA" id="ARBA00042123"/>
    </source>
</evidence>
<dbReference type="EC" id="1.3.1.104" evidence="11"/>
<evidence type="ECO:0000256" key="1">
    <source>
        <dbReference type="ARBA" id="ARBA00004305"/>
    </source>
</evidence>
<evidence type="ECO:0000256" key="9">
    <source>
        <dbReference type="ARBA" id="ARBA00023128"/>
    </source>
</evidence>
<dbReference type="CDD" id="cd08290">
    <property type="entry name" value="ETR"/>
    <property type="match status" value="1"/>
</dbReference>
<dbReference type="InterPro" id="IPR011032">
    <property type="entry name" value="GroES-like_sf"/>
</dbReference>
<keyword evidence="7" id="KW-0560">Oxidoreductase</keyword>
<keyword evidence="4" id="KW-0276">Fatty acid metabolism</keyword>
<comment type="function">
    <text evidence="15">Catalyzes the NADPH-dependent reduction of trans-2-enoyl thioesters in mitochondrial fatty acid synthesis (fatty acid synthesis type II). Fatty acid chain elongation in mitochondria uses acyl carrier protein (ACP) as an acyl group carrier, but the enzyme accepts both ACP and CoA thioesters as substrates in vitro. Required for respiration and the maintenance of the mitochondrial compartment.</text>
</comment>
<sequence>MNLYLRSNSSLNLEFNKMLTTLKRFMSSPAHQIPKQFKSIIYSTHEVEDCTKVLSVKNYTPKQDLFKSIVLKTLAFPINPSDVNQLQGVYPSRPEKTYDYSTDEPSAIAGNEGVFEVVSLPSGNSKGELKLGDHVIPLQANQGTWSNYRVFSNSSDLIRVNDLDLFSAATVSVNGCTGFQLVSDYIDWNRGANEWIIQNAGTSGVSKIVSQVAKAKGIKTLSVIRDRDNFDEVAKVLENEYGATKVISESQNNDKTFAKEVLPKVLGENARVKLALNSVGGKSSASIARKLEKNALMLTYGGMSKQPVTLPTSLHIFKGLTSKGYWVTEKNKANPQTKIDTVNGFIKMYNHGQIISPKDEIETLTWNTNSTTDEELLELVKRGITAKGKKKLVVLEW</sequence>
<dbReference type="STRING" id="226230.J6EIB2"/>
<protein>
    <recommendedName>
        <fullName evidence="12">Enoyl-[acyl-carrier-protein] reductase, mitochondrial</fullName>
        <ecNumber evidence="11">1.3.1.104</ecNumber>
    </recommendedName>
    <alternativeName>
        <fullName evidence="13">2-enoyl thioester reductase</fullName>
    </alternativeName>
</protein>
<keyword evidence="9" id="KW-0496">Mitochondrion</keyword>
<gene>
    <name evidence="16" type="primary">YBR026C</name>
    <name evidence="16" type="ORF">SKUD_206104</name>
</gene>
<proteinExistence type="inferred from homology"/>
<dbReference type="Gene3D" id="3.90.180.10">
    <property type="entry name" value="Medium-chain alcohol dehydrogenases, catalytic domain"/>
    <property type="match status" value="1"/>
</dbReference>
<keyword evidence="6" id="KW-0809">Transit peptide</keyword>
<keyword evidence="8" id="KW-0443">Lipid metabolism</keyword>
<dbReference type="FunFam" id="3.40.50.720:FF:000112">
    <property type="entry name" value="Enoyl-[acyl-carrier-protein] reductase 1, mitochondrial"/>
    <property type="match status" value="1"/>
</dbReference>
<evidence type="ECO:0000256" key="10">
    <source>
        <dbReference type="ARBA" id="ARBA00023160"/>
    </source>
</evidence>
<dbReference type="GO" id="GO:0141148">
    <property type="term" value="F:enoyl-[acyl-carrier-protein] reductase (NADPH) activity"/>
    <property type="evidence" value="ECO:0007669"/>
    <property type="project" value="UniProtKB-EC"/>
</dbReference>
<keyword evidence="10" id="KW-0275">Fatty acid biosynthesis</keyword>
<evidence type="ECO:0000256" key="6">
    <source>
        <dbReference type="ARBA" id="ARBA00022946"/>
    </source>
</evidence>
<evidence type="ECO:0000256" key="14">
    <source>
        <dbReference type="ARBA" id="ARBA00048843"/>
    </source>
</evidence>
<dbReference type="SUPFAM" id="SSF51735">
    <property type="entry name" value="NAD(P)-binding Rossmann-fold domains"/>
    <property type="match status" value="1"/>
</dbReference>
<dbReference type="SUPFAM" id="SSF50129">
    <property type="entry name" value="GroES-like"/>
    <property type="match status" value="1"/>
</dbReference>
<dbReference type="HOGENOM" id="CLU_026673_17_0_1"/>
<dbReference type="FunFam" id="3.90.180.10:FF:000046">
    <property type="entry name" value="2-enoyl thioester reductase"/>
    <property type="match status" value="1"/>
</dbReference>
<evidence type="ECO:0000256" key="12">
    <source>
        <dbReference type="ARBA" id="ARBA00041058"/>
    </source>
</evidence>
<evidence type="ECO:0000256" key="11">
    <source>
        <dbReference type="ARBA" id="ARBA00038963"/>
    </source>
</evidence>
<comment type="subcellular location">
    <subcellularLocation>
        <location evidence="1">Mitochondrion matrix</location>
    </subcellularLocation>
</comment>
<evidence type="ECO:0000256" key="3">
    <source>
        <dbReference type="ARBA" id="ARBA00022516"/>
    </source>
</evidence>
<dbReference type="InterPro" id="IPR036291">
    <property type="entry name" value="NAD(P)-bd_dom_sf"/>
</dbReference>
<reference evidence="17" key="2">
    <citation type="journal article" date="2011" name="G3 (Bethesda)">
        <title>The awesome power of yeast evolutionary genetics: New genome sequences and strain resources for the Saccharomyces sensu stricto genus.</title>
        <authorList>
            <person name="Scannell D.R."/>
            <person name="Zill O.A."/>
            <person name="Rokas A."/>
            <person name="Payen C."/>
            <person name="Dunham M.J."/>
            <person name="Eisen M.B."/>
            <person name="Rine J."/>
            <person name="Johnston M."/>
            <person name="Hittinger C.T."/>
        </authorList>
    </citation>
    <scope>GENOME REANNOTATION</scope>
    <source>
        <strain evidence="17">ATCC MYA-4449 / AS 2.2408 / CBS 8840 / NBRC 1802 / NCYC 2889</strain>
    </source>
</reference>
<evidence type="ECO:0000313" key="16">
    <source>
        <dbReference type="EMBL" id="EJT43072.1"/>
    </source>
</evidence>
<dbReference type="AlphaFoldDB" id="J6EIB2"/>
<comment type="catalytic activity">
    <reaction evidence="14">
        <text>a 2,3-saturated acyl-[ACP] + NADP(+) = a (2E)-enoyl-[ACP] + NADPH + H(+)</text>
        <dbReference type="Rhea" id="RHEA:22564"/>
        <dbReference type="Rhea" id="RHEA-COMP:9925"/>
        <dbReference type="Rhea" id="RHEA-COMP:9926"/>
        <dbReference type="ChEBI" id="CHEBI:15378"/>
        <dbReference type="ChEBI" id="CHEBI:57783"/>
        <dbReference type="ChEBI" id="CHEBI:58349"/>
        <dbReference type="ChEBI" id="CHEBI:78784"/>
        <dbReference type="ChEBI" id="CHEBI:78785"/>
        <dbReference type="EC" id="1.3.1.104"/>
    </reaction>
</comment>
<comment type="similarity">
    <text evidence="2">Belongs to the zinc-containing alcohol dehydrogenase family. Quinone oxidoreductase subfamily.</text>
</comment>
<evidence type="ECO:0000256" key="8">
    <source>
        <dbReference type="ARBA" id="ARBA00023098"/>
    </source>
</evidence>
<evidence type="ECO:0000256" key="7">
    <source>
        <dbReference type="ARBA" id="ARBA00023002"/>
    </source>
</evidence>
<dbReference type="GO" id="GO:0006633">
    <property type="term" value="P:fatty acid biosynthetic process"/>
    <property type="evidence" value="ECO:0007669"/>
    <property type="project" value="UniProtKB-KW"/>
</dbReference>